<protein>
    <submittedName>
        <fullName evidence="1">Uncharacterized protein</fullName>
    </submittedName>
</protein>
<name>A0A482VP71_ASBVE</name>
<dbReference type="STRING" id="1661398.A0A482VP71"/>
<comment type="caution">
    <text evidence="1">The sequence shown here is derived from an EMBL/GenBank/DDBJ whole genome shotgun (WGS) entry which is preliminary data.</text>
</comment>
<reference evidence="1 2" key="1">
    <citation type="submission" date="2017-03" db="EMBL/GenBank/DDBJ databases">
        <title>Genome of the blue death feigning beetle - Asbolus verrucosus.</title>
        <authorList>
            <person name="Rider S.D."/>
        </authorList>
    </citation>
    <scope>NUCLEOTIDE SEQUENCE [LARGE SCALE GENOMIC DNA]</scope>
    <source>
        <strain evidence="1">Butters</strain>
        <tissue evidence="1">Head and leg muscle</tissue>
    </source>
</reference>
<dbReference type="AlphaFoldDB" id="A0A482VP71"/>
<organism evidence="1 2">
    <name type="scientific">Asbolus verrucosus</name>
    <name type="common">Desert ironclad beetle</name>
    <dbReference type="NCBI Taxonomy" id="1661398"/>
    <lineage>
        <taxon>Eukaryota</taxon>
        <taxon>Metazoa</taxon>
        <taxon>Ecdysozoa</taxon>
        <taxon>Arthropoda</taxon>
        <taxon>Hexapoda</taxon>
        <taxon>Insecta</taxon>
        <taxon>Pterygota</taxon>
        <taxon>Neoptera</taxon>
        <taxon>Endopterygota</taxon>
        <taxon>Coleoptera</taxon>
        <taxon>Polyphaga</taxon>
        <taxon>Cucujiformia</taxon>
        <taxon>Tenebrionidae</taxon>
        <taxon>Pimeliinae</taxon>
        <taxon>Asbolus</taxon>
    </lineage>
</organism>
<dbReference type="OrthoDB" id="9895503at2759"/>
<proteinExistence type="predicted"/>
<sequence length="133" mass="15427">MYFVKITIKKDLPVSIENLLPLHAFITQFFGKGAKKVIPELENWIPGSGVDIMIPKLNHEHYFKDMNIFTRFGELTPAEILSVFKEMITHPEYQKSHFMAIIESQLIKTETIESSLDDQLEKNIVEAIEDKFD</sequence>
<evidence type="ECO:0000313" key="2">
    <source>
        <dbReference type="Proteomes" id="UP000292052"/>
    </source>
</evidence>
<accession>A0A482VP71</accession>
<dbReference type="Proteomes" id="UP000292052">
    <property type="component" value="Unassembled WGS sequence"/>
</dbReference>
<gene>
    <name evidence="1" type="ORF">BDFB_001531</name>
</gene>
<evidence type="ECO:0000313" key="1">
    <source>
        <dbReference type="EMBL" id="RZC34516.1"/>
    </source>
</evidence>
<keyword evidence="2" id="KW-1185">Reference proteome</keyword>
<dbReference type="EMBL" id="QDEB01079315">
    <property type="protein sequence ID" value="RZC34516.1"/>
    <property type="molecule type" value="Genomic_DNA"/>
</dbReference>